<dbReference type="Gene3D" id="3.30.110.40">
    <property type="entry name" value="TusA-like domain"/>
    <property type="match status" value="1"/>
</dbReference>
<evidence type="ECO:0000313" key="3">
    <source>
        <dbReference type="Proteomes" id="UP000000822"/>
    </source>
</evidence>
<dbReference type="CDD" id="cd00158">
    <property type="entry name" value="RHOD"/>
    <property type="match status" value="1"/>
</dbReference>
<dbReference type="OrthoDB" id="9796234at2"/>
<dbReference type="SUPFAM" id="SSF64307">
    <property type="entry name" value="SirA-like"/>
    <property type="match status" value="1"/>
</dbReference>
<evidence type="ECO:0000259" key="1">
    <source>
        <dbReference type="PROSITE" id="PS50206"/>
    </source>
</evidence>
<dbReference type="InterPro" id="IPR001763">
    <property type="entry name" value="Rhodanese-like_dom"/>
</dbReference>
<dbReference type="eggNOG" id="COG0607">
    <property type="taxonomic scope" value="Bacteria"/>
</dbReference>
<dbReference type="PANTHER" id="PTHR43031:SF17">
    <property type="entry name" value="SULFURTRANSFERASE YTWF-RELATED"/>
    <property type="match status" value="1"/>
</dbReference>
<dbReference type="RefSeq" id="WP_011067045.1">
    <property type="nucleotide sequence ID" value="NC_004193.1"/>
</dbReference>
<dbReference type="SMART" id="SM00450">
    <property type="entry name" value="RHOD"/>
    <property type="match status" value="1"/>
</dbReference>
<dbReference type="Pfam" id="PF01206">
    <property type="entry name" value="TusA"/>
    <property type="match status" value="1"/>
</dbReference>
<dbReference type="SUPFAM" id="SSF52821">
    <property type="entry name" value="Rhodanese/Cell cycle control phosphatase"/>
    <property type="match status" value="1"/>
</dbReference>
<dbReference type="EMBL" id="BA000028">
    <property type="protein sequence ID" value="BAC14607.1"/>
    <property type="molecule type" value="Genomic_DNA"/>
</dbReference>
<name>Q8EN39_OCEIH</name>
<dbReference type="eggNOG" id="COG0425">
    <property type="taxonomic scope" value="Bacteria"/>
</dbReference>
<accession>Q8EN39</accession>
<dbReference type="AlphaFoldDB" id="Q8EN39"/>
<feature type="domain" description="Rhodanese" evidence="1">
    <location>
        <begin position="105"/>
        <end position="189"/>
    </location>
</feature>
<reference evidence="2 3" key="2">
    <citation type="journal article" date="2002" name="Nucleic Acids Res.">
        <title>Genome sequence of Oceanobacillus iheyensis isolated from the Iheya Ridge and its unexpected adaptive capabilities to extreme environments.</title>
        <authorList>
            <person name="Takami H."/>
            <person name="Takaki Y."/>
            <person name="Uchiyama I."/>
        </authorList>
    </citation>
    <scope>NUCLEOTIDE SEQUENCE [LARGE SCALE GENOMIC DNA]</scope>
    <source>
        <strain evidence="3">DSM 14371 / CIP 107618 / JCM 11309 / KCTC 3954 / HTE831</strain>
    </source>
</reference>
<dbReference type="CDD" id="cd00291">
    <property type="entry name" value="SirA_YedF_YeeD"/>
    <property type="match status" value="1"/>
</dbReference>
<dbReference type="PROSITE" id="PS01148">
    <property type="entry name" value="UPF0033"/>
    <property type="match status" value="1"/>
</dbReference>
<dbReference type="Proteomes" id="UP000000822">
    <property type="component" value="Chromosome"/>
</dbReference>
<gene>
    <name evidence="2" type="ordered locus">OB2651</name>
</gene>
<organism evidence="2 3">
    <name type="scientific">Oceanobacillus iheyensis (strain DSM 14371 / CIP 107618 / JCM 11309 / KCTC 3954 / HTE831)</name>
    <dbReference type="NCBI Taxonomy" id="221109"/>
    <lineage>
        <taxon>Bacteria</taxon>
        <taxon>Bacillati</taxon>
        <taxon>Bacillota</taxon>
        <taxon>Bacilli</taxon>
        <taxon>Bacillales</taxon>
        <taxon>Bacillaceae</taxon>
        <taxon>Oceanobacillus</taxon>
    </lineage>
</organism>
<dbReference type="InterPro" id="IPR036868">
    <property type="entry name" value="TusA-like_sf"/>
</dbReference>
<protein>
    <submittedName>
        <fullName evidence="2">Hypothetical conserved protein</fullName>
    </submittedName>
</protein>
<reference evidence="2 3" key="1">
    <citation type="journal article" date="2001" name="FEMS Microbiol. Lett.">
        <title>Oceanobacillus iheyensis gen. nov., sp. nov., a deep-sea extremely halotolerant and alkaliphilic species isolated from a depth of 1050 m on the Iheya Ridge.</title>
        <authorList>
            <person name="Lu J."/>
            <person name="Nogi Y."/>
            <person name="Takami H."/>
        </authorList>
    </citation>
    <scope>NUCLEOTIDE SEQUENCE [LARGE SCALE GENOMIC DNA]</scope>
    <source>
        <strain evidence="3">DSM 14371 / CIP 107618 / JCM 11309 / KCTC 3954 / HTE831</strain>
    </source>
</reference>
<dbReference type="InterPro" id="IPR036873">
    <property type="entry name" value="Rhodanese-like_dom_sf"/>
</dbReference>
<dbReference type="PhylomeDB" id="Q8EN39"/>
<dbReference type="InterPro" id="IPR001455">
    <property type="entry name" value="TusA-like"/>
</dbReference>
<dbReference type="InterPro" id="IPR050229">
    <property type="entry name" value="GlpE_sulfurtransferase"/>
</dbReference>
<sequence length="192" mass="21682">MEYLKTDHQVDAKGLACPMPIVKTKKAMNNVKAGEIIEILATDQGSKSDIQAWAKSAGHQYLGTIEEDNVLKHYLRKTTEVEKEEMIFSRTIDNDELTKKLVDYHTDQSILVDVREQAEYAFGHIPQAVSIPLGEIDNRMDQLDKDKTIYVICRTGTRSGMAAQKLIDSGYEHVINVKPGMSQWQGDIRSEL</sequence>
<dbReference type="HOGENOM" id="CLU_1414564_0_0_9"/>
<dbReference type="Pfam" id="PF00581">
    <property type="entry name" value="Rhodanese"/>
    <property type="match status" value="1"/>
</dbReference>
<dbReference type="Gene3D" id="3.40.250.10">
    <property type="entry name" value="Rhodanese-like domain"/>
    <property type="match status" value="1"/>
</dbReference>
<dbReference type="STRING" id="221109.gene:10734903"/>
<proteinExistence type="predicted"/>
<keyword evidence="3" id="KW-1185">Reference proteome</keyword>
<dbReference type="PROSITE" id="PS50206">
    <property type="entry name" value="RHODANESE_3"/>
    <property type="match status" value="1"/>
</dbReference>
<dbReference type="PANTHER" id="PTHR43031">
    <property type="entry name" value="FAD-DEPENDENT OXIDOREDUCTASE"/>
    <property type="match status" value="1"/>
</dbReference>
<evidence type="ECO:0000313" key="2">
    <source>
        <dbReference type="EMBL" id="BAC14607.1"/>
    </source>
</evidence>
<dbReference type="KEGG" id="oih:OB2651"/>